<organism evidence="3 4">
    <name type="scientific">Patiria miniata</name>
    <name type="common">Bat star</name>
    <name type="synonym">Asterina miniata</name>
    <dbReference type="NCBI Taxonomy" id="46514"/>
    <lineage>
        <taxon>Eukaryota</taxon>
        <taxon>Metazoa</taxon>
        <taxon>Echinodermata</taxon>
        <taxon>Eleutherozoa</taxon>
        <taxon>Asterozoa</taxon>
        <taxon>Asteroidea</taxon>
        <taxon>Valvatacea</taxon>
        <taxon>Valvatida</taxon>
        <taxon>Asterinidae</taxon>
        <taxon>Patiria</taxon>
    </lineage>
</organism>
<dbReference type="Pfam" id="PF09786">
    <property type="entry name" value="CytochromB561_N"/>
    <property type="match status" value="1"/>
</dbReference>
<dbReference type="InterPro" id="IPR019176">
    <property type="entry name" value="Cytochrome_B561-rel"/>
</dbReference>
<keyword evidence="4" id="KW-1185">Reference proteome</keyword>
<evidence type="ECO:0000256" key="1">
    <source>
        <dbReference type="SAM" id="MobiDB-lite"/>
    </source>
</evidence>
<evidence type="ECO:0008006" key="5">
    <source>
        <dbReference type="Google" id="ProtNLM"/>
    </source>
</evidence>
<name>A0A914AWM1_PATMI</name>
<feature type="region of interest" description="Disordered" evidence="1">
    <location>
        <begin position="181"/>
        <end position="256"/>
    </location>
</feature>
<dbReference type="AlphaFoldDB" id="A0A914AWM1"/>
<keyword evidence="2" id="KW-0472">Membrane</keyword>
<accession>A0A914AWM1</accession>
<evidence type="ECO:0000313" key="4">
    <source>
        <dbReference type="Proteomes" id="UP000887568"/>
    </source>
</evidence>
<proteinExistence type="predicted"/>
<sequence length="594" mass="66710">MKRLGHATTPLTEKTLDRQAASRETRLALFWGLLNLVLAGLCFLEITFHSMADFFNLQPEFVWYPACFLAVLFSINTLVDLAKYVLPIMQWTHQPILLSPQERNLLGVNENAVGFKTSTPFRPRVASAPANLSSQGLTSRSPAIQPPSTFLYQTTPTLATPILGTPAASFYGTPQGFSERSLVSPVFSSPQGSPYVTPQQSFTRVTPHGSPHTSMSGVSPSPLLRDSNSSMLLRNRHQSSPVTHSPLTSEDAITDPASLNSYLKSVEDKERKYQLGSNESSPSGSPSYWAYNRSAADYTPLLRKFQYQLASRSPQSPTRKDDPDYPSTYGADEVWLRVDVRRDQLDLWIANLRMWISQTIMAPLAKAIEELNITLTKLGRAELQIGEVSISSLRQVSLTKSQLVPTLSMVLPYLDVSANQEYVVQRIRELASGGCMSDFRWNKGCDFKGRKWDEDLPSDCAMVMHMLCTYLDFRLPSDPKHPDGKTFASQYFMKTPDKPDLKKKDNLLLFQTKINPPHYKVIIGDDTWDLPKGRSNMFQAILLMLHHVKTKEHGMLGRVNLGMSGVNILWVINDAERLQTVRQRESLLLPKVLE</sequence>
<keyword evidence="2" id="KW-0812">Transmembrane</keyword>
<dbReference type="OMA" id="TRDHGML"/>
<dbReference type="PANTHER" id="PTHR21780:SF0">
    <property type="entry name" value="TRANSMEMBRANE PROTEIN 209"/>
    <property type="match status" value="1"/>
</dbReference>
<evidence type="ECO:0000313" key="3">
    <source>
        <dbReference type="EnsemblMetazoa" id="XP_038067904.1"/>
    </source>
</evidence>
<evidence type="ECO:0000256" key="2">
    <source>
        <dbReference type="SAM" id="Phobius"/>
    </source>
</evidence>
<dbReference type="EnsemblMetazoa" id="XM_038211976.1">
    <property type="protein sequence ID" value="XP_038067904.1"/>
    <property type="gene ID" value="LOC119737541"/>
</dbReference>
<dbReference type="PANTHER" id="PTHR21780">
    <property type="entry name" value="TRANSMEMBRANE PROTEIN 209"/>
    <property type="match status" value="1"/>
</dbReference>
<dbReference type="Proteomes" id="UP000887568">
    <property type="component" value="Unplaced"/>
</dbReference>
<reference evidence="3" key="1">
    <citation type="submission" date="2022-11" db="UniProtKB">
        <authorList>
            <consortium name="EnsemblMetazoa"/>
        </authorList>
    </citation>
    <scope>IDENTIFICATION</scope>
</reference>
<dbReference type="RefSeq" id="XP_038067904.1">
    <property type="nucleotide sequence ID" value="XM_038211976.1"/>
</dbReference>
<dbReference type="OrthoDB" id="509821at2759"/>
<feature type="compositionally biased region" description="Polar residues" evidence="1">
    <location>
        <begin position="226"/>
        <end position="248"/>
    </location>
</feature>
<dbReference type="GO" id="GO:0016020">
    <property type="term" value="C:membrane"/>
    <property type="evidence" value="ECO:0007669"/>
    <property type="project" value="TreeGrafter"/>
</dbReference>
<feature type="transmembrane region" description="Helical" evidence="2">
    <location>
        <begin position="28"/>
        <end position="49"/>
    </location>
</feature>
<dbReference type="GeneID" id="119737541"/>
<keyword evidence="2" id="KW-1133">Transmembrane helix</keyword>
<feature type="compositionally biased region" description="Polar residues" evidence="1">
    <location>
        <begin position="186"/>
        <end position="204"/>
    </location>
</feature>
<protein>
    <recommendedName>
        <fullName evidence="5">Transmembrane protein 209</fullName>
    </recommendedName>
</protein>